<comment type="similarity">
    <text evidence="1">Belongs to the vitamin-B12 dependent methionine synthase family.</text>
</comment>
<keyword evidence="6" id="KW-0170">Cobalt</keyword>
<evidence type="ECO:0000256" key="6">
    <source>
        <dbReference type="ARBA" id="ARBA00023285"/>
    </source>
</evidence>
<keyword evidence="5" id="KW-0479">Metal-binding</keyword>
<dbReference type="EMBL" id="SOJT01000213">
    <property type="protein sequence ID" value="TET26995.1"/>
    <property type="molecule type" value="Genomic_DNA"/>
</dbReference>
<dbReference type="Gene3D" id="3.20.20.20">
    <property type="entry name" value="Dihydropteroate synthase-like"/>
    <property type="match status" value="1"/>
</dbReference>
<dbReference type="PANTHER" id="PTHR45833">
    <property type="entry name" value="METHIONINE SYNTHASE"/>
    <property type="match status" value="1"/>
</dbReference>
<dbReference type="GO" id="GO:0008705">
    <property type="term" value="F:methionine synthase activity"/>
    <property type="evidence" value="ECO:0007669"/>
    <property type="project" value="TreeGrafter"/>
</dbReference>
<dbReference type="InterPro" id="IPR050554">
    <property type="entry name" value="Met_Synthase/Corrinoid"/>
</dbReference>
<evidence type="ECO:0000313" key="9">
    <source>
        <dbReference type="Proteomes" id="UP000316517"/>
    </source>
</evidence>
<dbReference type="PANTHER" id="PTHR45833:SF1">
    <property type="entry name" value="METHIONINE SYNTHASE"/>
    <property type="match status" value="1"/>
</dbReference>
<organism evidence="8 9">
    <name type="scientific">Aerophobetes bacterium</name>
    <dbReference type="NCBI Taxonomy" id="2030807"/>
    <lineage>
        <taxon>Bacteria</taxon>
        <taxon>Candidatus Aerophobota</taxon>
    </lineage>
</organism>
<dbReference type="GO" id="GO:0046872">
    <property type="term" value="F:metal ion binding"/>
    <property type="evidence" value="ECO:0007669"/>
    <property type="project" value="UniProtKB-KW"/>
</dbReference>
<evidence type="ECO:0000256" key="5">
    <source>
        <dbReference type="ARBA" id="ARBA00022723"/>
    </source>
</evidence>
<evidence type="ECO:0000256" key="1">
    <source>
        <dbReference type="ARBA" id="ARBA00010398"/>
    </source>
</evidence>
<dbReference type="GO" id="GO:0050667">
    <property type="term" value="P:homocysteine metabolic process"/>
    <property type="evidence" value="ECO:0007669"/>
    <property type="project" value="TreeGrafter"/>
</dbReference>
<evidence type="ECO:0000256" key="3">
    <source>
        <dbReference type="ARBA" id="ARBA00022628"/>
    </source>
</evidence>
<feature type="domain" description="Pterin-binding" evidence="7">
    <location>
        <begin position="1"/>
        <end position="245"/>
    </location>
</feature>
<dbReference type="InterPro" id="IPR000489">
    <property type="entry name" value="Pterin-binding_dom"/>
</dbReference>
<keyword evidence="3" id="KW-0846">Cobalamin</keyword>
<dbReference type="PROSITE" id="PS50972">
    <property type="entry name" value="PTERIN_BINDING"/>
    <property type="match status" value="1"/>
</dbReference>
<dbReference type="GO" id="GO:0046653">
    <property type="term" value="P:tetrahydrofolate metabolic process"/>
    <property type="evidence" value="ECO:0007669"/>
    <property type="project" value="TreeGrafter"/>
</dbReference>
<dbReference type="GO" id="GO:0005829">
    <property type="term" value="C:cytosol"/>
    <property type="evidence" value="ECO:0007669"/>
    <property type="project" value="TreeGrafter"/>
</dbReference>
<dbReference type="InterPro" id="IPR011005">
    <property type="entry name" value="Dihydropteroate_synth-like_sf"/>
</dbReference>
<dbReference type="SUPFAM" id="SSF51717">
    <property type="entry name" value="Dihydropteroate synthetase-like"/>
    <property type="match status" value="1"/>
</dbReference>
<proteinExistence type="inferred from homology"/>
<dbReference type="AlphaFoldDB" id="A0A523T9L8"/>
<comment type="caution">
    <text evidence="8">The sequence shown here is derived from an EMBL/GenBank/DDBJ whole genome shotgun (WGS) entry which is preliminary data.</text>
</comment>
<keyword evidence="4 8" id="KW-0808">Transferase</keyword>
<keyword evidence="2 8" id="KW-0489">Methyltransferase</keyword>
<evidence type="ECO:0000256" key="2">
    <source>
        <dbReference type="ARBA" id="ARBA00022603"/>
    </source>
</evidence>
<evidence type="ECO:0000259" key="7">
    <source>
        <dbReference type="PROSITE" id="PS50972"/>
    </source>
</evidence>
<dbReference type="Proteomes" id="UP000316517">
    <property type="component" value="Unassembled WGS sequence"/>
</dbReference>
<dbReference type="Pfam" id="PF00809">
    <property type="entry name" value="Pterin_bind"/>
    <property type="match status" value="1"/>
</dbReference>
<evidence type="ECO:0000313" key="8">
    <source>
        <dbReference type="EMBL" id="TET26995.1"/>
    </source>
</evidence>
<reference evidence="8 9" key="1">
    <citation type="submission" date="2019-03" db="EMBL/GenBank/DDBJ databases">
        <title>Metabolic potential of uncultured bacteria and archaea associated with petroleum seepage in deep-sea sediments.</title>
        <authorList>
            <person name="Dong X."/>
            <person name="Hubert C."/>
        </authorList>
    </citation>
    <scope>NUCLEOTIDE SEQUENCE [LARGE SCALE GENOMIC DNA]</scope>
    <source>
        <strain evidence="8">E44_bin3</strain>
    </source>
</reference>
<name>A0A523T9L8_UNCAE</name>
<protein>
    <submittedName>
        <fullName evidence="8">Methyltetrahydrofolate cobalamin methyltransferase</fullName>
    </submittedName>
</protein>
<gene>
    <name evidence="8" type="ORF">E3J68_04770</name>
</gene>
<dbReference type="NCBIfam" id="NF005719">
    <property type="entry name" value="PRK07535.1"/>
    <property type="match status" value="1"/>
</dbReference>
<evidence type="ECO:0000256" key="4">
    <source>
        <dbReference type="ARBA" id="ARBA00022679"/>
    </source>
</evidence>
<dbReference type="GO" id="GO:0032259">
    <property type="term" value="P:methylation"/>
    <property type="evidence" value="ECO:0007669"/>
    <property type="project" value="UniProtKB-KW"/>
</dbReference>
<dbReference type="GO" id="GO:0031419">
    <property type="term" value="F:cobalamin binding"/>
    <property type="evidence" value="ECO:0007669"/>
    <property type="project" value="UniProtKB-KW"/>
</dbReference>
<sequence length="266" mass="29003">MLIVGEKINTSIPGISEAVEGKDVLFIQNLAKRQVEAGANVIDVNVGTRIHTEAEDMRWLVKTIQSAIDVPLSIDSPNPEALRMGLKEHKGRAMLNSITGESKRVKDILPLLKEFRPSVIALTMDDGGIPQDAETRYQISQRLVQLLSGAGIPEDNMYMDPLMRPISTDSEAGLAVLDAIGKIKNSSKEIHVICGLSNISFGLPKRGLINQAFLLMAMAQGLDSVILDPLDRKLISLIKAGEALLGKDKYCAGYLRAFRADELAEE</sequence>
<accession>A0A523T9L8</accession>